<organism evidence="5 6">
    <name type="scientific">Pseudomonas paraeruginosa</name>
    <dbReference type="NCBI Taxonomy" id="2994495"/>
    <lineage>
        <taxon>Bacteria</taxon>
        <taxon>Pseudomonadati</taxon>
        <taxon>Pseudomonadota</taxon>
        <taxon>Gammaproteobacteria</taxon>
        <taxon>Pseudomonadales</taxon>
        <taxon>Pseudomonadaceae</taxon>
        <taxon>Pseudomonas</taxon>
    </lineage>
</organism>
<keyword evidence="3" id="KW-0281">Fimbrium</keyword>
<name>A0A2R3J3Z3_9PSED</name>
<protein>
    <submittedName>
        <fullName evidence="5">Fimbrial family protein</fullName>
    </submittedName>
</protein>
<sequence>MSKNYGQAAPKKARMLGLVPMMKPLSISGKHPDSPLLSRSRIVLRRVALALFAWQFSCSAMAACEVGSGGVYRATLSLPTSVTVPRDAAPGSVIASARYNYSFNQSSPVGVYCNTGVTVDWISGNGQSANTDGVIPSGTPGIGYRLKATSSEYALKPGSSQVPVTTFTTPSLCGYPASGKCYLYLGSPIILELVKTGEVYPGAEVSGGLLLSQRVGGFTSSTITLSTPLVHVTPQTCTLQTRQPVNVAFGPIGIGEMKDLNSVSSARTFRLSIDCRGTSTKLAVTFTDATSPSNRSDVLSLSRDSTATGFGIQILLGAQKVRFGADSRDAGNPNQLLLGTVANRIHEEQFTARYIRTATNAKAGKANGSATFTMSYQ</sequence>
<dbReference type="PANTHER" id="PTHR33420:SF14">
    <property type="entry name" value="TYPE 1 FIMBRIN D-MANNOSE SPECIFIC ADHESIN"/>
    <property type="match status" value="1"/>
</dbReference>
<keyword evidence="6" id="KW-1185">Reference proteome</keyword>
<dbReference type="SUPFAM" id="SSF49401">
    <property type="entry name" value="Bacterial adhesins"/>
    <property type="match status" value="1"/>
</dbReference>
<evidence type="ECO:0000256" key="1">
    <source>
        <dbReference type="ARBA" id="ARBA00004561"/>
    </source>
</evidence>
<dbReference type="Proteomes" id="UP000238390">
    <property type="component" value="Chromosome"/>
</dbReference>
<evidence type="ECO:0000256" key="2">
    <source>
        <dbReference type="ARBA" id="ARBA00006671"/>
    </source>
</evidence>
<dbReference type="GO" id="GO:0043709">
    <property type="term" value="P:cell adhesion involved in single-species biofilm formation"/>
    <property type="evidence" value="ECO:0007669"/>
    <property type="project" value="TreeGrafter"/>
</dbReference>
<dbReference type="InterPro" id="IPR050263">
    <property type="entry name" value="Bact_Fimbrial_Adh_Pro"/>
</dbReference>
<dbReference type="Gene3D" id="2.60.40.1090">
    <property type="entry name" value="Fimbrial-type adhesion domain"/>
    <property type="match status" value="1"/>
</dbReference>
<evidence type="ECO:0000313" key="6">
    <source>
        <dbReference type="Proteomes" id="UP000238390"/>
    </source>
</evidence>
<dbReference type="InterPro" id="IPR036937">
    <property type="entry name" value="Adhesion_dom_fimbrial_sf"/>
</dbReference>
<gene>
    <name evidence="5" type="ORF">CSB93_4692</name>
</gene>
<feature type="domain" description="Fimbrial-type adhesion" evidence="4">
    <location>
        <begin position="232"/>
        <end position="377"/>
    </location>
</feature>
<comment type="subcellular location">
    <subcellularLocation>
        <location evidence="1">Fimbrium</location>
    </subcellularLocation>
</comment>
<dbReference type="RefSeq" id="WP_079383487.1">
    <property type="nucleotide sequence ID" value="NZ_CP027169.1"/>
</dbReference>
<evidence type="ECO:0000259" key="4">
    <source>
        <dbReference type="Pfam" id="PF00419"/>
    </source>
</evidence>
<dbReference type="Pfam" id="PF00419">
    <property type="entry name" value="Fimbrial"/>
    <property type="match status" value="1"/>
</dbReference>
<dbReference type="EMBL" id="CP027169">
    <property type="protein sequence ID" value="AVK08816.1"/>
    <property type="molecule type" value="Genomic_DNA"/>
</dbReference>
<proteinExistence type="inferred from homology"/>
<dbReference type="PANTHER" id="PTHR33420">
    <property type="entry name" value="FIMBRIAL SUBUNIT ELFA-RELATED"/>
    <property type="match status" value="1"/>
</dbReference>
<evidence type="ECO:0000256" key="3">
    <source>
        <dbReference type="ARBA" id="ARBA00023263"/>
    </source>
</evidence>
<dbReference type="InterPro" id="IPR000259">
    <property type="entry name" value="Adhesion_dom_fimbrial"/>
</dbReference>
<dbReference type="GO" id="GO:0009289">
    <property type="term" value="C:pilus"/>
    <property type="evidence" value="ECO:0007669"/>
    <property type="project" value="UniProtKB-SubCell"/>
</dbReference>
<evidence type="ECO:0000313" key="5">
    <source>
        <dbReference type="EMBL" id="AVK08816.1"/>
    </source>
</evidence>
<reference evidence="5 6" key="1">
    <citation type="submission" date="2018-02" db="EMBL/GenBank/DDBJ databases">
        <title>FDA/CDC Antimicrobial Resistant Isolate Bank Genome Sequencing.</title>
        <authorList>
            <person name="Benahmed F.H."/>
            <person name="Lutgring J.D."/>
            <person name="Yoo B."/>
            <person name="Machado M."/>
            <person name="Brown A."/>
            <person name="McAllister G."/>
            <person name="Perry A."/>
            <person name="Halpin A.L."/>
            <person name="Vavikolanu K."/>
            <person name="Ott S."/>
            <person name="Zhao X."/>
            <person name="Tallon L.J."/>
            <person name="Sadzewicz L."/>
            <person name="Aluvathingal J."/>
            <person name="Nadendla S."/>
            <person name="Voskania-kordi A."/>
            <person name="Simonyan V."/>
            <person name="Patel J."/>
            <person name="Shawar R.M."/>
        </authorList>
    </citation>
    <scope>NUCLEOTIDE SEQUENCE [LARGE SCALE GENOMIC DNA]</scope>
    <source>
        <strain evidence="5 6">AR_0356</strain>
    </source>
</reference>
<dbReference type="Gene3D" id="2.60.40.3310">
    <property type="match status" value="1"/>
</dbReference>
<comment type="similarity">
    <text evidence="2">Belongs to the fimbrial protein family.</text>
</comment>
<dbReference type="InterPro" id="IPR008966">
    <property type="entry name" value="Adhesion_dom_sf"/>
</dbReference>
<accession>A0A2R3J3Z3</accession>
<dbReference type="AlphaFoldDB" id="A0A2R3J3Z3"/>